<organism evidence="2 3">
    <name type="scientific">Maioricimonas rarisocia</name>
    <dbReference type="NCBI Taxonomy" id="2528026"/>
    <lineage>
        <taxon>Bacteria</taxon>
        <taxon>Pseudomonadati</taxon>
        <taxon>Planctomycetota</taxon>
        <taxon>Planctomycetia</taxon>
        <taxon>Planctomycetales</taxon>
        <taxon>Planctomycetaceae</taxon>
        <taxon>Maioricimonas</taxon>
    </lineage>
</organism>
<protein>
    <submittedName>
        <fullName evidence="2">Inositol monophosphatase family protein</fullName>
    </submittedName>
</protein>
<dbReference type="EMBL" id="CP036275">
    <property type="protein sequence ID" value="QDU38648.1"/>
    <property type="molecule type" value="Genomic_DNA"/>
</dbReference>
<dbReference type="InterPro" id="IPR000760">
    <property type="entry name" value="Inositol_monophosphatase-like"/>
</dbReference>
<dbReference type="AlphaFoldDB" id="A0A517Z836"/>
<dbReference type="Gene3D" id="3.30.540.10">
    <property type="entry name" value="Fructose-1,6-Bisphosphatase, subunit A, domain 1"/>
    <property type="match status" value="1"/>
</dbReference>
<sequence>MSELPQPILEALDGPIAAAVRWAGAISRQLRRFDVSVSGKTSGNANTDALTLADLTVQELLISALRDVDPGFRNYRMEAEESTGDLHLFADQAELTISLDPIDGTKQFRDRTGDGYGVLLHLRDELNVVYSLAFLPEMGEYGTWVHAYGQTIKCGPDDPGRPAGEVIAALPAVDSATRPHSKKIYLIGFQQRDLERAQAVSEAGLEGYAPDDMPGSIYPLMATGDFGGSLIHTPNVYDFPLSLHIARILGGDAVWVDSGRPVDFRESWLDDRADMLRLPGIVACAVNRDDLQTLVDLARDWNPIRYAE</sequence>
<accession>A0A517Z836</accession>
<feature type="binding site" evidence="1">
    <location>
        <position position="80"/>
    </location>
    <ligand>
        <name>Mg(2+)</name>
        <dbReference type="ChEBI" id="CHEBI:18420"/>
        <label>1</label>
        <note>catalytic</note>
    </ligand>
</feature>
<keyword evidence="1" id="KW-0479">Metal-binding</keyword>
<feature type="binding site" evidence="1">
    <location>
        <position position="103"/>
    </location>
    <ligand>
        <name>Mg(2+)</name>
        <dbReference type="ChEBI" id="CHEBI:18420"/>
        <label>1</label>
        <note>catalytic</note>
    </ligand>
</feature>
<evidence type="ECO:0000313" key="2">
    <source>
        <dbReference type="EMBL" id="QDU38648.1"/>
    </source>
</evidence>
<gene>
    <name evidence="2" type="ORF">Mal4_29780</name>
</gene>
<dbReference type="OrthoDB" id="212173at2"/>
<dbReference type="GO" id="GO:0046872">
    <property type="term" value="F:metal ion binding"/>
    <property type="evidence" value="ECO:0007669"/>
    <property type="project" value="UniProtKB-KW"/>
</dbReference>
<comment type="cofactor">
    <cofactor evidence="1">
        <name>Mg(2+)</name>
        <dbReference type="ChEBI" id="CHEBI:18420"/>
    </cofactor>
</comment>
<keyword evidence="1" id="KW-0460">Magnesium</keyword>
<dbReference type="Pfam" id="PF00459">
    <property type="entry name" value="Inositol_P"/>
    <property type="match status" value="1"/>
</dbReference>
<dbReference type="KEGG" id="mri:Mal4_29780"/>
<name>A0A517Z836_9PLAN</name>
<feature type="binding site" evidence="1">
    <location>
        <position position="100"/>
    </location>
    <ligand>
        <name>Mg(2+)</name>
        <dbReference type="ChEBI" id="CHEBI:18420"/>
        <label>1</label>
        <note>catalytic</note>
    </ligand>
</feature>
<reference evidence="2 3" key="1">
    <citation type="submission" date="2019-02" db="EMBL/GenBank/DDBJ databases">
        <title>Deep-cultivation of Planctomycetes and their phenomic and genomic characterization uncovers novel biology.</title>
        <authorList>
            <person name="Wiegand S."/>
            <person name="Jogler M."/>
            <person name="Boedeker C."/>
            <person name="Pinto D."/>
            <person name="Vollmers J."/>
            <person name="Rivas-Marin E."/>
            <person name="Kohn T."/>
            <person name="Peeters S.H."/>
            <person name="Heuer A."/>
            <person name="Rast P."/>
            <person name="Oberbeckmann S."/>
            <person name="Bunk B."/>
            <person name="Jeske O."/>
            <person name="Meyerdierks A."/>
            <person name="Storesund J.E."/>
            <person name="Kallscheuer N."/>
            <person name="Luecker S."/>
            <person name="Lage O.M."/>
            <person name="Pohl T."/>
            <person name="Merkel B.J."/>
            <person name="Hornburger P."/>
            <person name="Mueller R.-W."/>
            <person name="Bruemmer F."/>
            <person name="Labrenz M."/>
            <person name="Spormann A.M."/>
            <person name="Op den Camp H."/>
            <person name="Overmann J."/>
            <person name="Amann R."/>
            <person name="Jetten M.S.M."/>
            <person name="Mascher T."/>
            <person name="Medema M.H."/>
            <person name="Devos D.P."/>
            <person name="Kaster A.-K."/>
            <person name="Ovreas L."/>
            <person name="Rohde M."/>
            <person name="Galperin M.Y."/>
            <person name="Jogler C."/>
        </authorList>
    </citation>
    <scope>NUCLEOTIDE SEQUENCE [LARGE SCALE GENOMIC DNA]</scope>
    <source>
        <strain evidence="2 3">Mal4</strain>
    </source>
</reference>
<feature type="binding site" evidence="1">
    <location>
        <position position="102"/>
    </location>
    <ligand>
        <name>Mg(2+)</name>
        <dbReference type="ChEBI" id="CHEBI:18420"/>
        <label>1</label>
        <note>catalytic</note>
    </ligand>
</feature>
<dbReference type="Proteomes" id="UP000320496">
    <property type="component" value="Chromosome"/>
</dbReference>
<evidence type="ECO:0000313" key="3">
    <source>
        <dbReference type="Proteomes" id="UP000320496"/>
    </source>
</evidence>
<keyword evidence="3" id="KW-1185">Reference proteome</keyword>
<dbReference type="SUPFAM" id="SSF56655">
    <property type="entry name" value="Carbohydrate phosphatase"/>
    <property type="match status" value="1"/>
</dbReference>
<evidence type="ECO:0000256" key="1">
    <source>
        <dbReference type="PIRSR" id="PIRSR600760-2"/>
    </source>
</evidence>
<proteinExistence type="predicted"/>
<dbReference type="RefSeq" id="WP_145369910.1">
    <property type="nucleotide sequence ID" value="NZ_CP036275.1"/>
</dbReference>